<reference evidence="1 2" key="1">
    <citation type="submission" date="2019-04" db="EMBL/GenBank/DDBJ databases">
        <authorList>
            <person name="Feng G."/>
            <person name="Zhu H."/>
        </authorList>
    </citation>
    <scope>NUCLEOTIDE SEQUENCE [LARGE SCALE GENOMIC DNA]</scope>
    <source>
        <strain evidence="1 2">6HR-1</strain>
    </source>
</reference>
<dbReference type="AlphaFoldDB" id="A0A4Z0NTT0"/>
<dbReference type="Proteomes" id="UP000297535">
    <property type="component" value="Unassembled WGS sequence"/>
</dbReference>
<dbReference type="RefSeq" id="WP_135414584.1">
    <property type="nucleotide sequence ID" value="NZ_SRLB01000006.1"/>
</dbReference>
<proteinExistence type="predicted"/>
<dbReference type="EMBL" id="SRLB01000006">
    <property type="protein sequence ID" value="TGE00304.1"/>
    <property type="molecule type" value="Genomic_DNA"/>
</dbReference>
<accession>A0A4Z0NTT0</accession>
<comment type="caution">
    <text evidence="1">The sequence shown here is derived from an EMBL/GenBank/DDBJ whole genome shotgun (WGS) entry which is preliminary data.</text>
</comment>
<dbReference type="OrthoDB" id="456767at2"/>
<sequence>MNADPVLHKDIPTHYANLMIQYMVARRIKLIIPNLRLSNFIMPYWNICHEPILENDASKICAISDENHFNFQRISYLAESKIYDYFKWRGYGQRLDNFPSKDECRMMFSRSDIQVVKYGPECLVCPVRGAEILDAIHPGYTVIPIDFYSDIVEQTGLYPIFMGQIADNPYVRALRARFPRAEFIPHMGAIEDFQTIRSAANIVVPVSTFGWLAAWLSYAQRIILPVFGMFNPKLFSLHDLLPLGDPAYVFYEFPPQPAVAMDKLLDAHAAIRGLWRRVDREELARP</sequence>
<protein>
    <submittedName>
        <fullName evidence="1">Uncharacterized protein</fullName>
    </submittedName>
</protein>
<keyword evidence="2" id="KW-1185">Reference proteome</keyword>
<evidence type="ECO:0000313" key="1">
    <source>
        <dbReference type="EMBL" id="TGE00304.1"/>
    </source>
</evidence>
<organism evidence="1 2">
    <name type="scientific">Methylobacterium nonmethylotrophicum</name>
    <dbReference type="NCBI Taxonomy" id="1141884"/>
    <lineage>
        <taxon>Bacteria</taxon>
        <taxon>Pseudomonadati</taxon>
        <taxon>Pseudomonadota</taxon>
        <taxon>Alphaproteobacteria</taxon>
        <taxon>Hyphomicrobiales</taxon>
        <taxon>Methylobacteriaceae</taxon>
        <taxon>Methylobacterium</taxon>
    </lineage>
</organism>
<name>A0A4Z0NTT0_9HYPH</name>
<gene>
    <name evidence="1" type="ORF">EU555_10495</name>
</gene>
<evidence type="ECO:0000313" key="2">
    <source>
        <dbReference type="Proteomes" id="UP000297535"/>
    </source>
</evidence>